<dbReference type="InterPro" id="IPR013783">
    <property type="entry name" value="Ig-like_fold"/>
</dbReference>
<dbReference type="Proteomes" id="UP001379533">
    <property type="component" value="Chromosome"/>
</dbReference>
<dbReference type="Pfam" id="PF00703">
    <property type="entry name" value="Glyco_hydro_2"/>
    <property type="match status" value="1"/>
</dbReference>
<dbReference type="InterPro" id="IPR006102">
    <property type="entry name" value="Ig-like_GH2"/>
</dbReference>
<evidence type="ECO:0000259" key="4">
    <source>
        <dbReference type="PROSITE" id="PS50022"/>
    </source>
</evidence>
<feature type="domain" description="F5/8 type C" evidence="4">
    <location>
        <begin position="612"/>
        <end position="700"/>
    </location>
</feature>
<dbReference type="Gene3D" id="2.60.120.260">
    <property type="entry name" value="Galactose-binding domain-like"/>
    <property type="match status" value="3"/>
</dbReference>
<comment type="similarity">
    <text evidence="1">Belongs to the glycosyl hydrolase 2 family.</text>
</comment>
<proteinExistence type="inferred from homology"/>
<dbReference type="RefSeq" id="WP_394846238.1">
    <property type="nucleotide sequence ID" value="NZ_CP089982.1"/>
</dbReference>
<feature type="domain" description="F5/8 type C" evidence="4">
    <location>
        <begin position="32"/>
        <end position="203"/>
    </location>
</feature>
<dbReference type="InterPro" id="IPR000421">
    <property type="entry name" value="FA58C"/>
</dbReference>
<dbReference type="InterPro" id="IPR008979">
    <property type="entry name" value="Galactose-bd-like_sf"/>
</dbReference>
<dbReference type="InterPro" id="IPR041351">
    <property type="entry name" value="Ig_GlcNase"/>
</dbReference>
<dbReference type="InterPro" id="IPR043534">
    <property type="entry name" value="EBDG/EBM"/>
</dbReference>
<dbReference type="EMBL" id="CP089982">
    <property type="protein sequence ID" value="WXA95631.1"/>
    <property type="molecule type" value="Genomic_DNA"/>
</dbReference>
<evidence type="ECO:0000256" key="3">
    <source>
        <dbReference type="ARBA" id="ARBA00023295"/>
    </source>
</evidence>
<dbReference type="Gene3D" id="3.20.20.80">
    <property type="entry name" value="Glycosidases"/>
    <property type="match status" value="1"/>
</dbReference>
<evidence type="ECO:0000256" key="2">
    <source>
        <dbReference type="ARBA" id="ARBA00022801"/>
    </source>
</evidence>
<sequence length="1209" mass="132620">MTTLSRRRFVSGLGAGAAALLAGFRLDGPRVAHAGPVQATSRDLALYRPVTASSTDYAATQPAFAVDGVASAGVRGSGWRAAPGADPQWIAVDLQARCRIESVTLTFEATKDDPPFIPSNDGDPWRNTTGWEVLSSAPTAFRLEVSNDGTSWRSVYETTSTAGGVVPIALPSPVTARWVRLLVTHRLHENNPVGLNGFQVYGTCDRDRPPAKGWTSWGTHRTEVLPLAAAADGSVPLESGWVLTLDDWAGSSDGAVLSGANVDASGWLPAIVPGTVLAALVEEGHLPDPVSGMNNFHVPEMLSRHAWWYRRAFTLPRELDARSGRRIWLELDGINHKAEIWLNGAAIGTLLHPFARASFDITSALRSARELQALAVRVTPMPTPGNPGDKGEDGNAFVNSARLYLDSPTYLSASGWDWMPSVRDRAAGIWNHVRLRSTGDAVIGDPRVKSVLPYLPDTSAAELTLTIPVRNAGSSSASVMVRAEFDGISVSKTVSVDAGATVNAVFSPADHPELRLEDPELWWPNGYGDPALHDLTITAFMGGEPSDRRTTRFGIRQFDYSYDLPIVIDPATSSARQVVDFPKRTARHVRIQCGRRATGWGNSLWTLSVLDSASPDVDLALHGAATASSTDNQWNVPGNAVDGDPRTRWSSAYEDNQWIQVDMGRSVSFDRVVLLWETAYAATFTVQVSDDGNTWTDVKSVSNAPVPLRISVNGVPVFCRGGNWGWDELLRRMVPDRMNAVMRMHKDMNFTMIRNWIGSSTREEFYARCDENGILVWNDFWQAGPFLEDPPGYGAIARDTILRYRIHPCIVVWCAANETDPPPVVDTAIRKAVAEEDDEILYLGNSAAGFVSGHGPYYWVDPARYFDPSTYDTGNFGFHTEIGIPTVPVAESMRNLVGDAPAWPIGAAWYHHDWSTKGNQGPQHYLSAIDERLGASESLDEFCLKAQFINYENMRAMFEAWNAHLWQDANALLLWMSHPAWHSTVWQTYDYDLDVNGSYYGARKGCEPLHIQADLSKWQVIAVNHTRVAVEGATAIAELYDLAGRALPGAQSQTVNVGPSATAPAFTVPFTDSLPSLHLLRLTLMDAEGSVLAENTYWRHRTAADMRALNDVPRTKVSVRASGVRKAGGRRELVATVRNQGKSVAVMVRLSLRDRRTGARVLPTQYSDNYLWLLPDETRTIALSWEDKAFPSNAVRVLVEGYNVPPTED</sequence>
<dbReference type="Pfam" id="PF18368">
    <property type="entry name" value="Ig_GlcNase"/>
    <property type="match status" value="1"/>
</dbReference>
<dbReference type="SUPFAM" id="SSF51445">
    <property type="entry name" value="(Trans)glycosidases"/>
    <property type="match status" value="1"/>
</dbReference>
<keyword evidence="2" id="KW-0378">Hydrolase</keyword>
<dbReference type="PROSITE" id="PS51318">
    <property type="entry name" value="TAT"/>
    <property type="match status" value="1"/>
</dbReference>
<dbReference type="Gene3D" id="2.60.40.10">
    <property type="entry name" value="Immunoglobulins"/>
    <property type="match status" value="2"/>
</dbReference>
<gene>
    <name evidence="5" type="ORF">LZC95_02090</name>
</gene>
<accession>A0ABZ2KGW5</accession>
<dbReference type="InterPro" id="IPR006311">
    <property type="entry name" value="TAT_signal"/>
</dbReference>
<dbReference type="PROSITE" id="PS50022">
    <property type="entry name" value="FA58C_3"/>
    <property type="match status" value="2"/>
</dbReference>
<dbReference type="PANTHER" id="PTHR43536:SF1">
    <property type="entry name" value="MANNOSYLGLYCOPROTEIN ENDO-BETA-MANNOSIDASE"/>
    <property type="match status" value="1"/>
</dbReference>
<dbReference type="PANTHER" id="PTHR43536">
    <property type="entry name" value="MANNOSYLGLYCOPROTEIN ENDO-BETA-MANNOSIDASE"/>
    <property type="match status" value="1"/>
</dbReference>
<dbReference type="Pfam" id="PF22666">
    <property type="entry name" value="Glyco_hydro_2_N2"/>
    <property type="match status" value="1"/>
</dbReference>
<organism evidence="5 6">
    <name type="scientific">Pendulispora brunnea</name>
    <dbReference type="NCBI Taxonomy" id="2905690"/>
    <lineage>
        <taxon>Bacteria</taxon>
        <taxon>Pseudomonadati</taxon>
        <taxon>Myxococcota</taxon>
        <taxon>Myxococcia</taxon>
        <taxon>Myxococcales</taxon>
        <taxon>Sorangiineae</taxon>
        <taxon>Pendulisporaceae</taxon>
        <taxon>Pendulispora</taxon>
    </lineage>
</organism>
<dbReference type="Pfam" id="PF22633">
    <property type="entry name" value="F5_F8_type_C_2"/>
    <property type="match status" value="1"/>
</dbReference>
<evidence type="ECO:0000313" key="5">
    <source>
        <dbReference type="EMBL" id="WXA95631.1"/>
    </source>
</evidence>
<keyword evidence="3" id="KW-0326">Glycosidase</keyword>
<evidence type="ECO:0000256" key="1">
    <source>
        <dbReference type="ARBA" id="ARBA00007401"/>
    </source>
</evidence>
<reference evidence="5 6" key="1">
    <citation type="submission" date="2021-12" db="EMBL/GenBank/DDBJ databases">
        <title>Discovery of the Pendulisporaceae a myxobacterial family with distinct sporulation behavior and unique specialized metabolism.</title>
        <authorList>
            <person name="Garcia R."/>
            <person name="Popoff A."/>
            <person name="Bader C.D."/>
            <person name="Loehr J."/>
            <person name="Walesch S."/>
            <person name="Walt C."/>
            <person name="Boldt J."/>
            <person name="Bunk B."/>
            <person name="Haeckl F.J.F.P.J."/>
            <person name="Gunesch A.P."/>
            <person name="Birkelbach J."/>
            <person name="Nuebel U."/>
            <person name="Pietschmann T."/>
            <person name="Bach T."/>
            <person name="Mueller R."/>
        </authorList>
    </citation>
    <scope>NUCLEOTIDE SEQUENCE [LARGE SCALE GENOMIC DNA]</scope>
    <source>
        <strain evidence="5 6">MSr12523</strain>
    </source>
</reference>
<keyword evidence="6" id="KW-1185">Reference proteome</keyword>
<dbReference type="SUPFAM" id="SSF49303">
    <property type="entry name" value="beta-Galactosidase/glucuronidase domain"/>
    <property type="match status" value="3"/>
</dbReference>
<dbReference type="InterPro" id="IPR036156">
    <property type="entry name" value="Beta-gal/glucu_dom_sf"/>
</dbReference>
<dbReference type="SUPFAM" id="SSF49785">
    <property type="entry name" value="Galactose-binding domain-like"/>
    <property type="match status" value="3"/>
</dbReference>
<name>A0ABZ2KGW5_9BACT</name>
<dbReference type="InterPro" id="IPR054593">
    <property type="entry name" value="Beta-mannosidase-like_N2"/>
</dbReference>
<dbReference type="InterPro" id="IPR017853">
    <property type="entry name" value="GH"/>
</dbReference>
<dbReference type="Pfam" id="PF00754">
    <property type="entry name" value="F5_F8_type_C"/>
    <property type="match status" value="1"/>
</dbReference>
<evidence type="ECO:0000313" key="6">
    <source>
        <dbReference type="Proteomes" id="UP001379533"/>
    </source>
</evidence>
<protein>
    <submittedName>
        <fullName evidence="5">Discoidin domain-containing protein</fullName>
    </submittedName>
</protein>